<name>A0A2K9NQ39_BACTC</name>
<evidence type="ECO:0000256" key="1">
    <source>
        <dbReference type="SAM" id="MobiDB-lite"/>
    </source>
</evidence>
<feature type="region of interest" description="Disordered" evidence="1">
    <location>
        <begin position="1"/>
        <end position="29"/>
    </location>
</feature>
<proteinExistence type="predicted"/>
<evidence type="ECO:0000313" key="2">
    <source>
        <dbReference type="EMBL" id="AUN97628.1"/>
    </source>
</evidence>
<dbReference type="EMBL" id="CP025704">
    <property type="protein sequence ID" value="AUN97628.1"/>
    <property type="molecule type" value="Genomic_DNA"/>
</dbReference>
<accession>A0A2K9NQ39</accession>
<organism evidence="2 3">
    <name type="scientific">Bacteriovorax stolpii</name>
    <name type="common">Bdellovibrio stolpii</name>
    <dbReference type="NCBI Taxonomy" id="960"/>
    <lineage>
        <taxon>Bacteria</taxon>
        <taxon>Pseudomonadati</taxon>
        <taxon>Bdellovibrionota</taxon>
        <taxon>Bacteriovoracia</taxon>
        <taxon>Bacteriovoracales</taxon>
        <taxon>Bacteriovoracaceae</taxon>
        <taxon>Bacteriovorax</taxon>
    </lineage>
</organism>
<evidence type="ECO:0000313" key="3">
    <source>
        <dbReference type="Proteomes" id="UP000235584"/>
    </source>
</evidence>
<dbReference type="KEGG" id="bsto:C0V70_05765"/>
<reference evidence="2 3" key="1">
    <citation type="submission" date="2018-01" db="EMBL/GenBank/DDBJ databases">
        <title>Complete genome sequence of Bacteriovorax stolpii DSM12778.</title>
        <authorList>
            <person name="Tang B."/>
            <person name="Chang J."/>
        </authorList>
    </citation>
    <scope>NUCLEOTIDE SEQUENCE [LARGE SCALE GENOMIC DNA]</scope>
    <source>
        <strain evidence="2 3">DSM 12778</strain>
    </source>
</reference>
<protein>
    <submittedName>
        <fullName evidence="2">Uncharacterized protein</fullName>
    </submittedName>
</protein>
<dbReference type="Proteomes" id="UP000235584">
    <property type="component" value="Chromosome"/>
</dbReference>
<sequence length="125" mass="14738">MSEVSSNEELKHIGKGRKKKENTREESHVEDHQYKFFVDLRHEKEVLEQILKMLKEANNKPYGKEITFRDLAVYAVPKLTTKDIEKIQEGSLNEMERVQRLLDEHNEKNKTSLSLGEFLVKKLNI</sequence>
<dbReference type="AlphaFoldDB" id="A0A2K9NQ39"/>
<keyword evidence="3" id="KW-1185">Reference proteome</keyword>
<gene>
    <name evidence="2" type="ORF">C0V70_05765</name>
</gene>
<dbReference type="RefSeq" id="WP_102242923.1">
    <property type="nucleotide sequence ID" value="NZ_CP025704.1"/>
</dbReference>